<protein>
    <submittedName>
        <fullName evidence="1">Uncharacterized protein</fullName>
    </submittedName>
</protein>
<reference evidence="2" key="1">
    <citation type="submission" date="2016-10" db="EMBL/GenBank/DDBJ databases">
        <authorList>
            <person name="Varghese N."/>
            <person name="Submissions S."/>
        </authorList>
    </citation>
    <scope>NUCLEOTIDE SEQUENCE [LARGE SCALE GENOMIC DNA]</scope>
    <source>
        <strain evidence="2">DSM 15282</strain>
    </source>
</reference>
<dbReference type="EMBL" id="FOVW01000003">
    <property type="protein sequence ID" value="SFO02469.1"/>
    <property type="molecule type" value="Genomic_DNA"/>
</dbReference>
<evidence type="ECO:0000313" key="2">
    <source>
        <dbReference type="Proteomes" id="UP000199564"/>
    </source>
</evidence>
<name>A0A1I5DT93_9BACT</name>
<evidence type="ECO:0000313" key="1">
    <source>
        <dbReference type="EMBL" id="SFO02469.1"/>
    </source>
</evidence>
<dbReference type="RefSeq" id="WP_175557849.1">
    <property type="nucleotide sequence ID" value="NZ_FOVW01000003.1"/>
</dbReference>
<proteinExistence type="predicted"/>
<keyword evidence="2" id="KW-1185">Reference proteome</keyword>
<sequence length="57" mass="6922">MEEAKFEIESKCLFQEAKPTLFREAYFDLFLYFKASTFKFFHTYGMEGIVFSFYYLA</sequence>
<accession>A0A1I5DT93</accession>
<gene>
    <name evidence="1" type="ORF">SAMN04488519_103142</name>
</gene>
<organism evidence="1 2">
    <name type="scientific">Algoriphagus ornithinivorans</name>
    <dbReference type="NCBI Taxonomy" id="226506"/>
    <lineage>
        <taxon>Bacteria</taxon>
        <taxon>Pseudomonadati</taxon>
        <taxon>Bacteroidota</taxon>
        <taxon>Cytophagia</taxon>
        <taxon>Cytophagales</taxon>
        <taxon>Cyclobacteriaceae</taxon>
        <taxon>Algoriphagus</taxon>
    </lineage>
</organism>
<dbReference type="Proteomes" id="UP000199564">
    <property type="component" value="Unassembled WGS sequence"/>
</dbReference>
<dbReference type="AlphaFoldDB" id="A0A1I5DT93"/>